<dbReference type="Proteomes" id="UP001652542">
    <property type="component" value="Unassembled WGS sequence"/>
</dbReference>
<feature type="domain" description="Transglycosylase SLT" evidence="2">
    <location>
        <begin position="101"/>
        <end position="167"/>
    </location>
</feature>
<evidence type="ECO:0000256" key="1">
    <source>
        <dbReference type="ARBA" id="ARBA00009387"/>
    </source>
</evidence>
<reference evidence="3 4" key="1">
    <citation type="submission" date="2022-10" db="EMBL/GenBank/DDBJ databases">
        <title>Defluviimonas sp. nov., isolated from ocean surface water.</title>
        <authorList>
            <person name="He W."/>
            <person name="Wang L."/>
            <person name="Zhang D.-F."/>
        </authorList>
    </citation>
    <scope>NUCLEOTIDE SEQUENCE [LARGE SCALE GENOMIC DNA]</scope>
    <source>
        <strain evidence="3 4">WL0002</strain>
    </source>
</reference>
<evidence type="ECO:0000313" key="3">
    <source>
        <dbReference type="EMBL" id="MCV2869734.1"/>
    </source>
</evidence>
<evidence type="ECO:0000313" key="4">
    <source>
        <dbReference type="Proteomes" id="UP001652542"/>
    </source>
</evidence>
<dbReference type="SUPFAM" id="SSF53955">
    <property type="entry name" value="Lysozyme-like"/>
    <property type="match status" value="1"/>
</dbReference>
<dbReference type="InterPro" id="IPR008258">
    <property type="entry name" value="Transglycosylase_SLT_dom_1"/>
</dbReference>
<dbReference type="EMBL" id="JAOWKY010000004">
    <property type="protein sequence ID" value="MCV2869734.1"/>
    <property type="molecule type" value="Genomic_DNA"/>
</dbReference>
<keyword evidence="4" id="KW-1185">Reference proteome</keyword>
<sequence length="217" mass="23342">MVNWSFAGRIGPVLQGRSMPKALGLLAAAVALSFLTGCVTPQATMGANQLPPMRWDHLPEAEQWTLSTLRALSDDGAALAQTVPQDIDTFCPGYREAGMEDRRAFWAGLLSALAKHESTWNPEARGGGGRWIGLLQIAPRTAQAYDCEAADREGLQDGSANLACAVRIAATQVARDDAIVSDGSGGWRGIARDWAPMRARDKRAEIAAWTSKQSYCQ</sequence>
<accession>A0ABT2ZF59</accession>
<evidence type="ECO:0000259" key="2">
    <source>
        <dbReference type="Pfam" id="PF01464"/>
    </source>
</evidence>
<gene>
    <name evidence="3" type="ORF">OEW28_13955</name>
</gene>
<dbReference type="Gene3D" id="1.10.530.10">
    <property type="match status" value="1"/>
</dbReference>
<comment type="similarity">
    <text evidence="1">Belongs to the virb1 family.</text>
</comment>
<proteinExistence type="inferred from homology"/>
<comment type="caution">
    <text evidence="3">The sequence shown here is derived from an EMBL/GenBank/DDBJ whole genome shotgun (WGS) entry which is preliminary data.</text>
</comment>
<name>A0ABT2ZF59_9RHOB</name>
<dbReference type="Pfam" id="PF01464">
    <property type="entry name" value="SLT"/>
    <property type="match status" value="1"/>
</dbReference>
<dbReference type="InterPro" id="IPR023346">
    <property type="entry name" value="Lysozyme-like_dom_sf"/>
</dbReference>
<protein>
    <submittedName>
        <fullName evidence="3">Transglycosylase SLT domain-containing protein</fullName>
    </submittedName>
</protein>
<organism evidence="3 4">
    <name type="scientific">Albidovulum marisflavi</name>
    <dbReference type="NCBI Taxonomy" id="2984159"/>
    <lineage>
        <taxon>Bacteria</taxon>
        <taxon>Pseudomonadati</taxon>
        <taxon>Pseudomonadota</taxon>
        <taxon>Alphaproteobacteria</taxon>
        <taxon>Rhodobacterales</taxon>
        <taxon>Paracoccaceae</taxon>
        <taxon>Albidovulum</taxon>
    </lineage>
</organism>